<dbReference type="Proteomes" id="UP000620139">
    <property type="component" value="Unassembled WGS sequence"/>
</dbReference>
<reference evidence="2" key="1">
    <citation type="submission" date="2020-12" db="EMBL/GenBank/DDBJ databases">
        <title>The genome sequence of Inhella sp. 4Y17.</title>
        <authorList>
            <person name="Liu Y."/>
        </authorList>
    </citation>
    <scope>NUCLEOTIDE SEQUENCE</scope>
    <source>
        <strain evidence="2">4Y10</strain>
    </source>
</reference>
<dbReference type="EMBL" id="JAEDAL010000002">
    <property type="protein sequence ID" value="MBH9552538.1"/>
    <property type="molecule type" value="Genomic_DNA"/>
</dbReference>
<dbReference type="InterPro" id="IPR036691">
    <property type="entry name" value="Endo/exonu/phosph_ase_sf"/>
</dbReference>
<accession>A0A931IXN9</accession>
<gene>
    <name evidence="2" type="ORF">I7X43_06685</name>
</gene>
<dbReference type="GO" id="GO:0016020">
    <property type="term" value="C:membrane"/>
    <property type="evidence" value="ECO:0007669"/>
    <property type="project" value="GOC"/>
</dbReference>
<name>A0A931IXN9_9BURK</name>
<comment type="caution">
    <text evidence="2">The sequence shown here is derived from an EMBL/GenBank/DDBJ whole genome shotgun (WGS) entry which is preliminary data.</text>
</comment>
<dbReference type="Pfam" id="PF03372">
    <property type="entry name" value="Exo_endo_phos"/>
    <property type="match status" value="1"/>
</dbReference>
<evidence type="ECO:0000259" key="1">
    <source>
        <dbReference type="Pfam" id="PF03372"/>
    </source>
</evidence>
<dbReference type="InterPro" id="IPR051916">
    <property type="entry name" value="GPI-anchor_lipid_remodeler"/>
</dbReference>
<dbReference type="SUPFAM" id="SSF56219">
    <property type="entry name" value="DNase I-like"/>
    <property type="match status" value="1"/>
</dbReference>
<dbReference type="GO" id="GO:0006506">
    <property type="term" value="P:GPI anchor biosynthetic process"/>
    <property type="evidence" value="ECO:0007669"/>
    <property type="project" value="TreeGrafter"/>
</dbReference>
<dbReference type="Gene3D" id="3.60.10.10">
    <property type="entry name" value="Endonuclease/exonuclease/phosphatase"/>
    <property type="match status" value="1"/>
</dbReference>
<dbReference type="PANTHER" id="PTHR14859">
    <property type="entry name" value="CALCOFLUOR WHITE HYPERSENSITIVE PROTEIN PRECURSOR"/>
    <property type="match status" value="1"/>
</dbReference>
<keyword evidence="2" id="KW-0255">Endonuclease</keyword>
<keyword evidence="2" id="KW-0540">Nuclease</keyword>
<protein>
    <submittedName>
        <fullName evidence="2">Endonuclease/exonuclease/phosphatase family protein</fullName>
    </submittedName>
</protein>
<keyword evidence="3" id="KW-1185">Reference proteome</keyword>
<organism evidence="2 3">
    <name type="scientific">Inhella gelatinilytica</name>
    <dbReference type="NCBI Taxonomy" id="2795030"/>
    <lineage>
        <taxon>Bacteria</taxon>
        <taxon>Pseudomonadati</taxon>
        <taxon>Pseudomonadota</taxon>
        <taxon>Betaproteobacteria</taxon>
        <taxon>Burkholderiales</taxon>
        <taxon>Sphaerotilaceae</taxon>
        <taxon>Inhella</taxon>
    </lineage>
</organism>
<dbReference type="GO" id="GO:0004519">
    <property type="term" value="F:endonuclease activity"/>
    <property type="evidence" value="ECO:0007669"/>
    <property type="project" value="UniProtKB-KW"/>
</dbReference>
<proteinExistence type="predicted"/>
<sequence>MRRLRLATYNIHKGVGGVGPASRLHIHSLRDGVRDLDADLVALQEVRAYHDGHARRFARQGWPEAPQAEYLAPEGFAVAYRSNAFTRGGEHGNALLSRWPILQVNQHDVSDHRLEQRGLLHSLVDWNGLALHVVVVHLGLLAASRLRQIQRLGHYLEREVPREAPVLVAGDFNDWSERLDPPMHRLGLQRAHWNGERRATFPARVPLFALDRVYVRGLRCCATHVPQGRPWVHMSDHLPLVVELEGL</sequence>
<evidence type="ECO:0000313" key="2">
    <source>
        <dbReference type="EMBL" id="MBH9552538.1"/>
    </source>
</evidence>
<dbReference type="PANTHER" id="PTHR14859:SF1">
    <property type="entry name" value="PGAP2-INTERACTING PROTEIN"/>
    <property type="match status" value="1"/>
</dbReference>
<dbReference type="AlphaFoldDB" id="A0A931IXN9"/>
<dbReference type="InterPro" id="IPR005135">
    <property type="entry name" value="Endo/exonuclease/phosphatase"/>
</dbReference>
<dbReference type="RefSeq" id="WP_198100141.1">
    <property type="nucleotide sequence ID" value="NZ_JAEDAL010000002.1"/>
</dbReference>
<evidence type="ECO:0000313" key="3">
    <source>
        <dbReference type="Proteomes" id="UP000620139"/>
    </source>
</evidence>
<keyword evidence="2" id="KW-0378">Hydrolase</keyword>
<feature type="domain" description="Endonuclease/exonuclease/phosphatase" evidence="1">
    <location>
        <begin position="7"/>
        <end position="237"/>
    </location>
</feature>